<keyword evidence="4" id="KW-1185">Reference proteome</keyword>
<dbReference type="Gene3D" id="2.60.40.1180">
    <property type="entry name" value="Golgi alpha-mannosidase II"/>
    <property type="match status" value="1"/>
</dbReference>
<dbReference type="SUPFAM" id="SSF51011">
    <property type="entry name" value="Glycosyl hydrolase domain"/>
    <property type="match status" value="1"/>
</dbReference>
<name>A0A4R0JJN2_9ACTN</name>
<dbReference type="Proteomes" id="UP000293342">
    <property type="component" value="Unassembled WGS sequence"/>
</dbReference>
<dbReference type="OrthoDB" id="9758333at2"/>
<dbReference type="EMBL" id="SJKD01000008">
    <property type="protein sequence ID" value="TCC44928.1"/>
    <property type="molecule type" value="Genomic_DNA"/>
</dbReference>
<dbReference type="GO" id="GO:0000272">
    <property type="term" value="P:polysaccharide catabolic process"/>
    <property type="evidence" value="ECO:0007669"/>
    <property type="project" value="TreeGrafter"/>
</dbReference>
<dbReference type="InterPro" id="IPR013780">
    <property type="entry name" value="Glyco_hydro_b"/>
</dbReference>
<dbReference type="AlphaFoldDB" id="A0A4R0JJN2"/>
<comment type="caution">
    <text evidence="3">The sequence shown here is derived from an EMBL/GenBank/DDBJ whole genome shotgun (WGS) entry which is preliminary data.</text>
</comment>
<keyword evidence="1" id="KW-0732">Signal</keyword>
<dbReference type="SUPFAM" id="SSF51445">
    <property type="entry name" value="(Trans)glycosidases"/>
    <property type="match status" value="2"/>
</dbReference>
<dbReference type="Gene3D" id="3.20.20.80">
    <property type="entry name" value="Glycosidases"/>
    <property type="match status" value="2"/>
</dbReference>
<dbReference type="InterPro" id="IPR055235">
    <property type="entry name" value="ASD1_cat"/>
</dbReference>
<evidence type="ECO:0000256" key="1">
    <source>
        <dbReference type="SAM" id="SignalP"/>
    </source>
</evidence>
<feature type="signal peptide" evidence="1">
    <location>
        <begin position="1"/>
        <end position="22"/>
    </location>
</feature>
<accession>A0A4R0JJN2</accession>
<dbReference type="RefSeq" id="WP_131517233.1">
    <property type="nucleotide sequence ID" value="NZ_SJKD01000008.1"/>
</dbReference>
<reference evidence="3 4" key="1">
    <citation type="submission" date="2019-02" db="EMBL/GenBank/DDBJ databases">
        <title>Kribbella capetownensis sp. nov. and Kribbella speibonae sp. nov., isolated from soil.</title>
        <authorList>
            <person name="Curtis S.M."/>
            <person name="Norton I."/>
            <person name="Everest G.J."/>
            <person name="Meyers P.R."/>
        </authorList>
    </citation>
    <scope>NUCLEOTIDE SEQUENCE [LARGE SCALE GENOMIC DNA]</scope>
    <source>
        <strain evidence="3 4">YM53</strain>
    </source>
</reference>
<evidence type="ECO:0000313" key="4">
    <source>
        <dbReference type="Proteomes" id="UP000293342"/>
    </source>
</evidence>
<feature type="chain" id="PRO_5020406034" description="Alpha-L-arabinofuranosidase 1 catalytic domain-containing protein" evidence="1">
    <location>
        <begin position="23"/>
        <end position="660"/>
    </location>
</feature>
<gene>
    <name evidence="3" type="ORF">E0H75_30860</name>
</gene>
<dbReference type="PANTHER" id="PTHR43576">
    <property type="entry name" value="ALPHA-L-ARABINOFURANOSIDASE C-RELATED"/>
    <property type="match status" value="1"/>
</dbReference>
<sequence>MRRTTGAIVVVLVAAGLTQAAARPPSRVEIRVDRAPLVMADGMPAPKIEPEIFGANARWIDDELGAWDPATQAPAAGFPDAAAAAQLNLIRYPGGTVANFFDFKSAIGPVGQRGCQTSGGFAAVRFGAIPGARNGFGPDEEQTLVSAIGAKTMVMVPSINQTSADAADYVEYMNSPSDGTATNPNGGTDWAEVRAANGHPAPYGIKTWEYGNEPFLDGQRYWRDEDQQVRVKQFIEGGWSRQTAASVTYQNDDGLFTGCDLVNRRSGTGAADQTYRTRYRPIALPADATAESGPIAEPVLTVNGVQWTRVGSLAAAGPSEQVYSIGEADGTVSFGDGVHGAVPPKDAKLSIEYTTGRQDGFLDFVRAMKAVDPKITVCSGWGKAEFVDAMGNRPYDCLGIHSYTDQQGGDADGAYTPTELYQRLMSVSDVPTQELTDLRKQLGQYFPDPRKRPALAVTEYGTISQNGPTGVSTPGNFAAMQMHNVYETALLIGQLTNGVRLSINSNLNGGPNADPAKRDWGNILASPPGFGITGRALSLTLAAPMIGAAPRKVTMTGNPVPPGQDYSAVVAAATRTNDGVQLLVVNRSLDQTVPITVDPGGGPAVKSARRTTVTDDDITAYNNDVAQPVQRTTTPLHTKGQKVDAELPPHSANLIELTYR</sequence>
<protein>
    <recommendedName>
        <fullName evidence="2">Alpha-L-arabinofuranosidase 1 catalytic domain-containing protein</fullName>
    </recommendedName>
</protein>
<dbReference type="InterPro" id="IPR017853">
    <property type="entry name" value="GH"/>
</dbReference>
<dbReference type="PANTHER" id="PTHR43576:SF3">
    <property type="entry name" value="ALPHA-L-ARABINOFURANOSIDASE C"/>
    <property type="match status" value="1"/>
</dbReference>
<feature type="domain" description="Alpha-L-arabinofuranosidase 1 catalytic" evidence="2">
    <location>
        <begin position="86"/>
        <end position="221"/>
    </location>
</feature>
<proteinExistence type="predicted"/>
<organism evidence="3 4">
    <name type="scientific">Kribbella capetownensis</name>
    <dbReference type="NCBI Taxonomy" id="1572659"/>
    <lineage>
        <taxon>Bacteria</taxon>
        <taxon>Bacillati</taxon>
        <taxon>Actinomycetota</taxon>
        <taxon>Actinomycetes</taxon>
        <taxon>Propionibacteriales</taxon>
        <taxon>Kribbellaceae</taxon>
        <taxon>Kribbella</taxon>
    </lineage>
</organism>
<dbReference type="Pfam" id="PF22848">
    <property type="entry name" value="ASD1_dom"/>
    <property type="match status" value="1"/>
</dbReference>
<evidence type="ECO:0000259" key="2">
    <source>
        <dbReference type="Pfam" id="PF22848"/>
    </source>
</evidence>
<evidence type="ECO:0000313" key="3">
    <source>
        <dbReference type="EMBL" id="TCC44928.1"/>
    </source>
</evidence>